<dbReference type="InterPro" id="IPR013083">
    <property type="entry name" value="Znf_RING/FYVE/PHD"/>
</dbReference>
<evidence type="ECO:0000313" key="11">
    <source>
        <dbReference type="EMBL" id="KAK3584662.1"/>
    </source>
</evidence>
<keyword evidence="4" id="KW-0479">Metal-binding</keyword>
<comment type="caution">
    <text evidence="11">The sequence shown here is derived from an EMBL/GenBank/DDBJ whole genome shotgun (WGS) entry which is preliminary data.</text>
</comment>
<dbReference type="EMBL" id="JAEAOA010000126">
    <property type="protein sequence ID" value="KAK3584662.1"/>
    <property type="molecule type" value="Genomic_DNA"/>
</dbReference>
<dbReference type="SMART" id="SM00647">
    <property type="entry name" value="IBR"/>
    <property type="match status" value="2"/>
</dbReference>
<dbReference type="GO" id="GO:0008270">
    <property type="term" value="F:zinc ion binding"/>
    <property type="evidence" value="ECO:0007669"/>
    <property type="project" value="UniProtKB-KW"/>
</dbReference>
<dbReference type="InterPro" id="IPR002867">
    <property type="entry name" value="IBR_dom"/>
</dbReference>
<dbReference type="Pfam" id="PF01485">
    <property type="entry name" value="IBR"/>
    <property type="match status" value="1"/>
</dbReference>
<dbReference type="Gene3D" id="3.30.40.10">
    <property type="entry name" value="Zinc/RING finger domain, C3HC4 (zinc finger)"/>
    <property type="match status" value="1"/>
</dbReference>
<dbReference type="Gene3D" id="1.20.120.1750">
    <property type="match status" value="1"/>
</dbReference>
<evidence type="ECO:0000256" key="5">
    <source>
        <dbReference type="ARBA" id="ARBA00022737"/>
    </source>
</evidence>
<dbReference type="InterPro" id="IPR013087">
    <property type="entry name" value="Znf_C2H2_type"/>
</dbReference>
<dbReference type="InterPro" id="IPR035979">
    <property type="entry name" value="RBD_domain_sf"/>
</dbReference>
<proteinExistence type="predicted"/>
<keyword evidence="5" id="KW-0677">Repeat</keyword>
<dbReference type="GO" id="GO:0061630">
    <property type="term" value="F:ubiquitin protein ligase activity"/>
    <property type="evidence" value="ECO:0007669"/>
    <property type="project" value="UniProtKB-EC"/>
</dbReference>
<dbReference type="CDD" id="cd20335">
    <property type="entry name" value="BRcat_RBR"/>
    <property type="match status" value="1"/>
</dbReference>
<evidence type="ECO:0000256" key="7">
    <source>
        <dbReference type="ARBA" id="ARBA00022786"/>
    </source>
</evidence>
<sequence>MNELRTILKRDLREDILFEFRLVEEADPILKKVLIETLKQNVCCFLGHEKAGYFNLVNHQHVQIHPSSVLKPLDLHPELIVYEQVLQTSADFVTNITPINEEEMILLPSEVLDIYKSTKDKICVSLKQTYWAGQKVLKQFIGPLHQNRREIEGRLSIACENRTVVLDANKITGKIQLYCCKVDEQLTVRMLEDVLDGLTKSLLQKCVEVPVGKTDGGVRVVLGAGAEVINILMPYQYRTLFVKQKLQSDKEIEISDVEKVFSLYGEITDIKPFVKKDGKDPSYWGTVTFMRDIDATNAVALLTSSANRFYEAIPQLPRINSNISRDFKVKLTWWRRRGKGIAYVKMAWPEDFVMALAAESVTIDGYLVSIQQSSDNDTHDTTNQLYLKGLQYNILEEDIRASFKRFFGLSNRIKHIVIPRETSETSKQMYNALCEKIERIVSQYAPRGSFDITFVPDPVKNQKCIQYTVFVSFSNPNQGQTALNGMRINPPSFGVYPVHVTAELETSITIWKNVYEAVKSEIEPTIEFIMSQNPNVSVKTNTSRAGNVFLNINSNDAGLLGHVKALLHDVVQADILECGRNKEIARLFTRDGRCEVKRIEKETGAVIFVDNRTMSVSIQGTQTRRTEALSHIIKYLDTLADLLEIQLQLRGDGKPRGVMKELISKYGTDLEQMKEHTGVKSLKLDLRNHQITVLGDQDSIDKMKKLLQEICCNLADIVHHEPSELPDCPVCMCPVEPSSMYHLEYCGHPYCSECIKNLLKSAIQDKIFPILCVAESCKQPLVIEDFTALIQQGCTTQRDLMKSSLSLFVSKNNTQFRYCITPDCQMVYRITAEGTPFACSECQQRICTACHIQYHNGLTCSMYLAEKRDENKIVSWLRKDRVNRKLCPKCSAPIEKNGGCNHMECESCHVHFCWVCLKTFSSGSDCNGHLHSVHNSIWPEKLLTSQGELDLPKPLPPSS</sequence>
<dbReference type="InterPro" id="IPR056247">
    <property type="entry name" value="KH_DEAH11/12_2nd"/>
</dbReference>
<dbReference type="GO" id="GO:0016567">
    <property type="term" value="P:protein ubiquitination"/>
    <property type="evidence" value="ECO:0007669"/>
    <property type="project" value="InterPro"/>
</dbReference>
<dbReference type="PROSITE" id="PS51873">
    <property type="entry name" value="TRIAD"/>
    <property type="match status" value="1"/>
</dbReference>
<name>A0AAE0S3C6_9BIVA</name>
<dbReference type="Gene3D" id="3.30.70.330">
    <property type="match status" value="2"/>
</dbReference>
<keyword evidence="3" id="KW-0808">Transferase</keyword>
<dbReference type="InterPro" id="IPR031127">
    <property type="entry name" value="E3_UB_ligase_RBR"/>
</dbReference>
<dbReference type="EC" id="2.3.2.31" evidence="2"/>
<dbReference type="SUPFAM" id="SSF57850">
    <property type="entry name" value="RING/U-box"/>
    <property type="match status" value="3"/>
</dbReference>
<dbReference type="SUPFAM" id="SSF54928">
    <property type="entry name" value="RNA-binding domain, RBD"/>
    <property type="match status" value="2"/>
</dbReference>
<dbReference type="PANTHER" id="PTHR11685">
    <property type="entry name" value="RBR FAMILY RING FINGER AND IBR DOMAIN-CONTAINING"/>
    <property type="match status" value="1"/>
</dbReference>
<dbReference type="PROSITE" id="PS00518">
    <property type="entry name" value="ZF_RING_1"/>
    <property type="match status" value="1"/>
</dbReference>
<dbReference type="InterPro" id="IPR012677">
    <property type="entry name" value="Nucleotide-bd_a/b_plait_sf"/>
</dbReference>
<protein>
    <recommendedName>
        <fullName evidence="2">RBR-type E3 ubiquitin transferase</fullName>
        <ecNumber evidence="2">2.3.2.31</ecNumber>
    </recommendedName>
</protein>
<dbReference type="InterPro" id="IPR044066">
    <property type="entry name" value="TRIAD_supradom"/>
</dbReference>
<gene>
    <name evidence="11" type="ORF">CHS0354_001242</name>
</gene>
<dbReference type="Pfam" id="PF24471">
    <property type="entry name" value="KH_DEAH11"/>
    <property type="match status" value="1"/>
</dbReference>
<evidence type="ECO:0000256" key="2">
    <source>
        <dbReference type="ARBA" id="ARBA00012251"/>
    </source>
</evidence>
<comment type="catalytic activity">
    <reaction evidence="1">
        <text>[E2 ubiquitin-conjugating enzyme]-S-ubiquitinyl-L-cysteine + [acceptor protein]-L-lysine = [E2 ubiquitin-conjugating enzyme]-L-cysteine + [acceptor protein]-N(6)-ubiquitinyl-L-lysine.</text>
        <dbReference type="EC" id="2.3.2.31"/>
    </reaction>
</comment>
<dbReference type="InterPro" id="IPR011709">
    <property type="entry name" value="DEAD-box_helicase_OB_fold"/>
</dbReference>
<reference evidence="11" key="3">
    <citation type="submission" date="2023-05" db="EMBL/GenBank/DDBJ databases">
        <authorList>
            <person name="Smith C.H."/>
        </authorList>
    </citation>
    <scope>NUCLEOTIDE SEQUENCE</scope>
    <source>
        <strain evidence="11">CHS0354</strain>
        <tissue evidence="11">Mantle</tissue>
    </source>
</reference>
<evidence type="ECO:0000256" key="1">
    <source>
        <dbReference type="ARBA" id="ARBA00001798"/>
    </source>
</evidence>
<keyword evidence="12" id="KW-1185">Reference proteome</keyword>
<dbReference type="GO" id="GO:0003723">
    <property type="term" value="F:RNA binding"/>
    <property type="evidence" value="ECO:0007669"/>
    <property type="project" value="UniProtKB-UniRule"/>
</dbReference>
<evidence type="ECO:0000256" key="8">
    <source>
        <dbReference type="ARBA" id="ARBA00022833"/>
    </source>
</evidence>
<dbReference type="CDD" id="cd22585">
    <property type="entry name" value="Rcat_RBR_DEAH12-like"/>
    <property type="match status" value="1"/>
</dbReference>
<reference evidence="11" key="1">
    <citation type="journal article" date="2021" name="Genome Biol. Evol.">
        <title>A High-Quality Reference Genome for a Parasitic Bivalve with Doubly Uniparental Inheritance (Bivalvia: Unionida).</title>
        <authorList>
            <person name="Smith C.H."/>
        </authorList>
    </citation>
    <scope>NUCLEOTIDE SEQUENCE</scope>
    <source>
        <strain evidence="11">CHS0354</strain>
    </source>
</reference>
<dbReference type="Pfam" id="PF22191">
    <property type="entry name" value="IBR_1"/>
    <property type="match status" value="1"/>
</dbReference>
<dbReference type="Pfam" id="PF07717">
    <property type="entry name" value="OB_NTP_bind"/>
    <property type="match status" value="1"/>
</dbReference>
<evidence type="ECO:0000313" key="12">
    <source>
        <dbReference type="Proteomes" id="UP001195483"/>
    </source>
</evidence>
<dbReference type="Pfam" id="PF24641">
    <property type="entry name" value="KH_DEAH11_2nd"/>
    <property type="match status" value="1"/>
</dbReference>
<evidence type="ECO:0000256" key="9">
    <source>
        <dbReference type="PROSITE-ProRule" id="PRU00117"/>
    </source>
</evidence>
<keyword evidence="8" id="KW-0862">Zinc</keyword>
<evidence type="ECO:0000259" key="10">
    <source>
        <dbReference type="PROSITE" id="PS51873"/>
    </source>
</evidence>
<dbReference type="CDD" id="cd00590">
    <property type="entry name" value="RRM_SF"/>
    <property type="match status" value="1"/>
</dbReference>
<dbReference type="InterPro" id="IPR017907">
    <property type="entry name" value="Znf_RING_CS"/>
</dbReference>
<keyword evidence="7" id="KW-0833">Ubl conjugation pathway</keyword>
<dbReference type="InterPro" id="IPR056245">
    <property type="entry name" value="KH_DEAH11/12"/>
</dbReference>
<keyword evidence="6" id="KW-0863">Zinc-finger</keyword>
<organism evidence="11 12">
    <name type="scientific">Potamilus streckersoni</name>
    <dbReference type="NCBI Taxonomy" id="2493646"/>
    <lineage>
        <taxon>Eukaryota</taxon>
        <taxon>Metazoa</taxon>
        <taxon>Spiralia</taxon>
        <taxon>Lophotrochozoa</taxon>
        <taxon>Mollusca</taxon>
        <taxon>Bivalvia</taxon>
        <taxon>Autobranchia</taxon>
        <taxon>Heteroconchia</taxon>
        <taxon>Palaeoheterodonta</taxon>
        <taxon>Unionida</taxon>
        <taxon>Unionoidea</taxon>
        <taxon>Unionidae</taxon>
        <taxon>Ambleminae</taxon>
        <taxon>Lampsilini</taxon>
        <taxon>Potamilus</taxon>
    </lineage>
</organism>
<evidence type="ECO:0000256" key="3">
    <source>
        <dbReference type="ARBA" id="ARBA00022679"/>
    </source>
</evidence>
<dbReference type="AlphaFoldDB" id="A0AAE0S3C6"/>
<evidence type="ECO:0000256" key="6">
    <source>
        <dbReference type="ARBA" id="ARBA00022771"/>
    </source>
</evidence>
<keyword evidence="9" id="KW-0694">RNA-binding</keyword>
<accession>A0AAE0S3C6</accession>
<reference evidence="11" key="2">
    <citation type="journal article" date="2021" name="Genome Biol. Evol.">
        <title>Developing a high-quality reference genome for a parasitic bivalve with doubly uniparental inheritance (Bivalvia: Unionida).</title>
        <authorList>
            <person name="Smith C.H."/>
        </authorList>
    </citation>
    <scope>NUCLEOTIDE SEQUENCE</scope>
    <source>
        <strain evidence="11">CHS0354</strain>
        <tissue evidence="11">Mantle</tissue>
    </source>
</reference>
<dbReference type="PROSITE" id="PS00028">
    <property type="entry name" value="ZINC_FINGER_C2H2_1"/>
    <property type="match status" value="1"/>
</dbReference>
<feature type="domain" description="RING-type" evidence="10">
    <location>
        <begin position="724"/>
        <end position="937"/>
    </location>
</feature>
<dbReference type="PROSITE" id="PS50084">
    <property type="entry name" value="KH_TYPE_1"/>
    <property type="match status" value="1"/>
</dbReference>
<dbReference type="Proteomes" id="UP001195483">
    <property type="component" value="Unassembled WGS sequence"/>
</dbReference>
<evidence type="ECO:0000256" key="4">
    <source>
        <dbReference type="ARBA" id="ARBA00022723"/>
    </source>
</evidence>